<keyword evidence="5" id="KW-1185">Reference proteome</keyword>
<dbReference type="Gene3D" id="3.40.50.980">
    <property type="match status" value="1"/>
</dbReference>
<dbReference type="Pfam" id="PF00501">
    <property type="entry name" value="AMP-binding"/>
    <property type="match status" value="1"/>
</dbReference>
<evidence type="ECO:0000256" key="1">
    <source>
        <dbReference type="ARBA" id="ARBA00022598"/>
    </source>
</evidence>
<dbReference type="InterPro" id="IPR045851">
    <property type="entry name" value="AMP-bd_C_sf"/>
</dbReference>
<evidence type="ECO:0000313" key="4">
    <source>
        <dbReference type="EMBL" id="MFD1360817.1"/>
    </source>
</evidence>
<dbReference type="Proteomes" id="UP001597178">
    <property type="component" value="Unassembled WGS sequence"/>
</dbReference>
<gene>
    <name evidence="4" type="ORF">ACFQ4A_03870</name>
</gene>
<organism evidence="4 5">
    <name type="scientific">Lentibacillus salinarum</name>
    <dbReference type="NCBI Taxonomy" id="446820"/>
    <lineage>
        <taxon>Bacteria</taxon>
        <taxon>Bacillati</taxon>
        <taxon>Bacillota</taxon>
        <taxon>Bacilli</taxon>
        <taxon>Bacillales</taxon>
        <taxon>Bacillaceae</taxon>
        <taxon>Lentibacillus</taxon>
    </lineage>
</organism>
<feature type="domain" description="AMP-dependent synthetase/ligase" evidence="2">
    <location>
        <begin position="28"/>
        <end position="388"/>
    </location>
</feature>
<dbReference type="Gene3D" id="3.40.50.12820">
    <property type="match status" value="1"/>
</dbReference>
<dbReference type="PANTHER" id="PTHR43352">
    <property type="entry name" value="ACETYL-COA SYNTHETASE"/>
    <property type="match status" value="1"/>
</dbReference>
<proteinExistence type="predicted"/>
<comment type="caution">
    <text evidence="4">The sequence shown here is derived from an EMBL/GenBank/DDBJ whole genome shotgun (WGS) entry which is preliminary data.</text>
</comment>
<dbReference type="NCBIfam" id="TIGR02262">
    <property type="entry name" value="benz_CoA_lig"/>
    <property type="match status" value="1"/>
</dbReference>
<dbReference type="InterPro" id="IPR011957">
    <property type="entry name" value="Benz_CoA_lig"/>
</dbReference>
<dbReference type="InterPro" id="IPR000873">
    <property type="entry name" value="AMP-dep_synth/lig_dom"/>
</dbReference>
<accession>A0ABW3ZR29</accession>
<dbReference type="RefSeq" id="WP_382397764.1">
    <property type="nucleotide sequence ID" value="NZ_JBHTNH010000003.1"/>
</dbReference>
<keyword evidence="1 4" id="KW-0436">Ligase</keyword>
<dbReference type="Gene3D" id="2.30.38.10">
    <property type="entry name" value="Luciferase, Domain 3"/>
    <property type="match status" value="1"/>
</dbReference>
<dbReference type="EMBL" id="JBHTNH010000003">
    <property type="protein sequence ID" value="MFD1360817.1"/>
    <property type="molecule type" value="Genomic_DNA"/>
</dbReference>
<feature type="domain" description="AMP-binding enzyme C-terminal" evidence="3">
    <location>
        <begin position="438"/>
        <end position="516"/>
    </location>
</feature>
<reference evidence="5" key="1">
    <citation type="journal article" date="2019" name="Int. J. Syst. Evol. Microbiol.">
        <title>The Global Catalogue of Microorganisms (GCM) 10K type strain sequencing project: providing services to taxonomists for standard genome sequencing and annotation.</title>
        <authorList>
            <consortium name="The Broad Institute Genomics Platform"/>
            <consortium name="The Broad Institute Genome Sequencing Center for Infectious Disease"/>
            <person name="Wu L."/>
            <person name="Ma J."/>
        </authorList>
    </citation>
    <scope>NUCLEOTIDE SEQUENCE [LARGE SCALE GENOMIC DNA]</scope>
    <source>
        <strain evidence="5">CCUG 54822</strain>
    </source>
</reference>
<sequence>MSDYYNSVSNIGTPYNTTVRFIDENIEKGFGEKTAIYFEDNQITYSKLKQKVDQFGSALYAADIKHENRVILLLHDSPELVYSFYGSIKIGAVPIPLNTLGTSDDYIYYLNHSRAKVLVVHEDLWEKIKDVRQEFAYVEHVVVVSDEESSSEGTIGFNDFIKDSPSNLKAFHSTKDDHAFWLYTSGSTGRPKGVIHSQDSMEYALENYAKKILGITENDVTLSASKLFFAYGLGNGMYFPLGVGASTVLLKDKPTPELIFEAIEKYKPSIFFGVPTLYGAMLDFQNRSERNYDLSSIRLCVSAGENLPATFVSKWKEQFDLDILDGIGSSEALHIYLSNTPDNIKPGSTGRIVPGYEAKIVNENFETLGENEVGELVIKGDSILTGYWSNNSENKKRIHGEWMRTGDQYSRDEDGFFWYHGRTDDMMKVGGIWVSPIEVESVLIDHEDVLEVAVVGDEVENRLIKPKAYVVLKEGVKGDEEKESELKNYVRSNLAKYKYPREITFMDELPKTSSGKIQRFKLKSPVKV</sequence>
<dbReference type="Gene3D" id="3.30.300.30">
    <property type="match status" value="1"/>
</dbReference>
<evidence type="ECO:0000259" key="3">
    <source>
        <dbReference type="Pfam" id="PF13193"/>
    </source>
</evidence>
<protein>
    <submittedName>
        <fullName evidence="4">Benzoate-CoA ligase family protein</fullName>
    </submittedName>
</protein>
<dbReference type="PANTHER" id="PTHR43352:SF1">
    <property type="entry name" value="ANTHRANILATE--COA LIGASE"/>
    <property type="match status" value="1"/>
</dbReference>
<dbReference type="GO" id="GO:0016874">
    <property type="term" value="F:ligase activity"/>
    <property type="evidence" value="ECO:0007669"/>
    <property type="project" value="UniProtKB-KW"/>
</dbReference>
<evidence type="ECO:0000259" key="2">
    <source>
        <dbReference type="Pfam" id="PF00501"/>
    </source>
</evidence>
<evidence type="ECO:0000313" key="5">
    <source>
        <dbReference type="Proteomes" id="UP001597178"/>
    </source>
</evidence>
<dbReference type="InterPro" id="IPR025110">
    <property type="entry name" value="AMP-bd_C"/>
</dbReference>
<dbReference type="Pfam" id="PF13193">
    <property type="entry name" value="AMP-binding_C"/>
    <property type="match status" value="1"/>
</dbReference>
<name>A0ABW3ZR29_9BACI</name>
<dbReference type="SUPFAM" id="SSF56801">
    <property type="entry name" value="Acetyl-CoA synthetase-like"/>
    <property type="match status" value="1"/>
</dbReference>